<feature type="compositionally biased region" description="Basic and acidic residues" evidence="1">
    <location>
        <begin position="149"/>
        <end position="158"/>
    </location>
</feature>
<evidence type="ECO:0000313" key="3">
    <source>
        <dbReference type="Proteomes" id="UP000215902"/>
    </source>
</evidence>
<feature type="compositionally biased region" description="Low complexity" evidence="1">
    <location>
        <begin position="1"/>
        <end position="33"/>
    </location>
</feature>
<dbReference type="AlphaFoldDB" id="A0A267FK20"/>
<name>A0A267FK20_9PLAT</name>
<organism evidence="2 3">
    <name type="scientific">Macrostomum lignano</name>
    <dbReference type="NCBI Taxonomy" id="282301"/>
    <lineage>
        <taxon>Eukaryota</taxon>
        <taxon>Metazoa</taxon>
        <taxon>Spiralia</taxon>
        <taxon>Lophotrochozoa</taxon>
        <taxon>Platyhelminthes</taxon>
        <taxon>Rhabditophora</taxon>
        <taxon>Macrostomorpha</taxon>
        <taxon>Macrostomida</taxon>
        <taxon>Macrostomidae</taxon>
        <taxon>Macrostomum</taxon>
    </lineage>
</organism>
<feature type="compositionally biased region" description="Low complexity" evidence="1">
    <location>
        <begin position="372"/>
        <end position="395"/>
    </location>
</feature>
<feature type="compositionally biased region" description="Low complexity" evidence="1">
    <location>
        <begin position="159"/>
        <end position="172"/>
    </location>
</feature>
<gene>
    <name evidence="2" type="ORF">BOX15_Mlig018673g1</name>
</gene>
<feature type="region of interest" description="Disordered" evidence="1">
    <location>
        <begin position="148"/>
        <end position="179"/>
    </location>
</feature>
<feature type="compositionally biased region" description="Low complexity" evidence="1">
    <location>
        <begin position="251"/>
        <end position="262"/>
    </location>
</feature>
<protein>
    <submittedName>
        <fullName evidence="2">Uncharacterized protein</fullName>
    </submittedName>
</protein>
<proteinExistence type="predicted"/>
<feature type="region of interest" description="Disordered" evidence="1">
    <location>
        <begin position="1"/>
        <end position="61"/>
    </location>
</feature>
<evidence type="ECO:0000313" key="2">
    <source>
        <dbReference type="EMBL" id="PAA74140.1"/>
    </source>
</evidence>
<reference evidence="2 3" key="1">
    <citation type="submission" date="2017-06" db="EMBL/GenBank/DDBJ databases">
        <title>A platform for efficient transgenesis in Macrostomum lignano, a flatworm model organism for stem cell research.</title>
        <authorList>
            <person name="Berezikov E."/>
        </authorList>
    </citation>
    <scope>NUCLEOTIDE SEQUENCE [LARGE SCALE GENOMIC DNA]</scope>
    <source>
        <strain evidence="2">DV1</strain>
        <tissue evidence="2">Whole organism</tissue>
    </source>
</reference>
<feature type="region of interest" description="Disordered" evidence="1">
    <location>
        <begin position="211"/>
        <end position="272"/>
    </location>
</feature>
<feature type="compositionally biased region" description="Pro residues" evidence="1">
    <location>
        <begin position="220"/>
        <end position="250"/>
    </location>
</feature>
<keyword evidence="3" id="KW-1185">Reference proteome</keyword>
<evidence type="ECO:0000256" key="1">
    <source>
        <dbReference type="SAM" id="MobiDB-lite"/>
    </source>
</evidence>
<dbReference type="EMBL" id="NIVC01000975">
    <property type="protein sequence ID" value="PAA74140.1"/>
    <property type="molecule type" value="Genomic_DNA"/>
</dbReference>
<dbReference type="Proteomes" id="UP000215902">
    <property type="component" value="Unassembled WGS sequence"/>
</dbReference>
<accession>A0A267FK20</accession>
<feature type="compositionally biased region" description="Gly residues" evidence="1">
    <location>
        <begin position="44"/>
        <end position="56"/>
    </location>
</feature>
<sequence length="409" mass="42224">MTSSSGSSSPAVQQPSSGQLSSLSPEPQLSSASGGCNFRDSCNDGGGGGRGGGGAHGVSRSDDAARQLIVSISGSVEAGRSVLEEVRSRLRPVAGARTATAAASAAFDGDFRSRLRHPNGAAAASSSSGFGLADNFEAVIRLTRQRLRPAAEGRRPSEADAAAAATAAAAAADPEDEAALWGSPDFADLLRHRRRSLRPAQEAPSWIAAAVTSQTSHQPPHQPPHQPTHQPPHQPLHQPPHQPLHQPPHQPTHQPTHQPPQLGDTDTDSQADSEILDSVSAVGTPATTTEEPLQLCEAAEVGDAASSAGPGCRSEVGDSDTALQRSAAAAALAVSTSALNSLVVFDTGSLQGEAARRCLRWQIGHQTYRQKASPNASPNTSPNASLSASPNASPPCRSFSTFKSARRQR</sequence>
<comment type="caution">
    <text evidence="2">The sequence shown here is derived from an EMBL/GenBank/DDBJ whole genome shotgun (WGS) entry which is preliminary data.</text>
</comment>
<feature type="region of interest" description="Disordered" evidence="1">
    <location>
        <begin position="369"/>
        <end position="409"/>
    </location>
</feature>